<organism evidence="1 2">
    <name type="scientific">Campylobacter anatolicus</name>
    <dbReference type="NCBI Taxonomy" id="2829105"/>
    <lineage>
        <taxon>Bacteria</taxon>
        <taxon>Pseudomonadati</taxon>
        <taxon>Campylobacterota</taxon>
        <taxon>Epsilonproteobacteria</taxon>
        <taxon>Campylobacterales</taxon>
        <taxon>Campylobacteraceae</taxon>
        <taxon>Campylobacter</taxon>
    </lineage>
</organism>
<dbReference type="PANTHER" id="PTHR34071">
    <property type="entry name" value="5-NITROIMIDAZOLE ANTIBIOTICS RESISTANCE PROTEIN, NIMA-FAMILY-RELATED PROTEIN-RELATED"/>
    <property type="match status" value="1"/>
</dbReference>
<evidence type="ECO:0000313" key="1">
    <source>
        <dbReference type="EMBL" id="MBR8464224.1"/>
    </source>
</evidence>
<dbReference type="Pfam" id="PF12900">
    <property type="entry name" value="Pyridox_ox_2"/>
    <property type="match status" value="1"/>
</dbReference>
<proteinExistence type="predicted"/>
<comment type="caution">
    <text evidence="1">The sequence shown here is derived from an EMBL/GenBank/DDBJ whole genome shotgun (WGS) entry which is preliminary data.</text>
</comment>
<gene>
    <name evidence="1" type="ORF">KDD93_06575</name>
</gene>
<dbReference type="InterPro" id="IPR012349">
    <property type="entry name" value="Split_barrel_FMN-bd"/>
</dbReference>
<dbReference type="InterPro" id="IPR024747">
    <property type="entry name" value="Pyridox_Oxase-rel"/>
</dbReference>
<sequence>MRRKDRELDINEAYKVIDESEYSVVSCIDEDSVFSVPISHVRENNSIFLHGAMAGGKKRLFQNGKDVELVCVSQNNIPMLSPDELEMMKGDGKAYSSKAYTTKYKSAVAKTKAYQVDDEVAKIHALRLLCEKYTPKYLQGFDAAIAHSLKTTNVYELKIISLSAKTNIKAD</sequence>
<reference evidence="1 2" key="1">
    <citation type="submission" date="2021-04" db="EMBL/GenBank/DDBJ databases">
        <title>Molecular and phenotypic characterization and identification of bacterial isolates recovered from the Anatolian ground squirrels (Spermophilus xanthoprymnus) and which have the potential to form a new species in the Campylobacter genus.</title>
        <authorList>
            <person name="Aydin F."/>
            <person name="Abay S."/>
            <person name="Kayman T."/>
            <person name="Karakaya E."/>
            <person name="Mustak H.K."/>
            <person name="Mustak I.B."/>
            <person name="Bilgin N."/>
            <person name="Duzler A."/>
            <person name="Sahin O."/>
            <person name="Guran O."/>
            <person name="Saticioglu I.B."/>
        </authorList>
    </citation>
    <scope>NUCLEOTIDE SEQUENCE [LARGE SCALE GENOMIC DNA]</scope>
    <source>
        <strain evidence="2">faydin-G24</strain>
    </source>
</reference>
<keyword evidence="2" id="KW-1185">Reference proteome</keyword>
<dbReference type="Gene3D" id="2.30.110.10">
    <property type="entry name" value="Electron Transport, Fmn-binding Protein, Chain A"/>
    <property type="match status" value="1"/>
</dbReference>
<dbReference type="EMBL" id="JAGSSW010000006">
    <property type="protein sequence ID" value="MBR8464224.1"/>
    <property type="molecule type" value="Genomic_DNA"/>
</dbReference>
<name>A0ABS5HIX3_9BACT</name>
<dbReference type="Proteomes" id="UP000682951">
    <property type="component" value="Unassembled WGS sequence"/>
</dbReference>
<dbReference type="RefSeq" id="WP_212142171.1">
    <property type="nucleotide sequence ID" value="NZ_JAGSSW010000006.1"/>
</dbReference>
<dbReference type="PANTHER" id="PTHR34071:SF2">
    <property type="entry name" value="FLAVIN-NUCLEOTIDE-BINDING PROTEIN"/>
    <property type="match status" value="1"/>
</dbReference>
<accession>A0ABS5HIX3</accession>
<dbReference type="SUPFAM" id="SSF50475">
    <property type="entry name" value="FMN-binding split barrel"/>
    <property type="match status" value="1"/>
</dbReference>
<evidence type="ECO:0000313" key="2">
    <source>
        <dbReference type="Proteomes" id="UP000682951"/>
    </source>
</evidence>
<protein>
    <submittedName>
        <fullName evidence="1">Pyridoxamine 5'-phosphate oxidase family protein</fullName>
    </submittedName>
</protein>